<evidence type="ECO:0000313" key="2">
    <source>
        <dbReference type="EMBL" id="UVI38994.1"/>
    </source>
</evidence>
<feature type="domain" description="AB hydrolase-1" evidence="1">
    <location>
        <begin position="40"/>
        <end position="253"/>
    </location>
</feature>
<dbReference type="RefSeq" id="WP_265558176.1">
    <property type="nucleotide sequence ID" value="NZ_CP092471.1"/>
</dbReference>
<protein>
    <submittedName>
        <fullName evidence="2">Hydrolase 1, exosortase A system-associated</fullName>
    </submittedName>
</protein>
<sequence>MSRFHLTFPCEGDNLAGTLDTAPAASGLLIVTGGNEIRSGAFRGQARLASEIARAGFPVFRYDRRGVGDSEGENRGFRHSAADIRAAFASFRVVAPQVERVVGFGNCDAASALMLAQGAGCDALVLSNPWTIEGPDEGSPTDASALPPAAIRARYLAKLKKPREVLRLVSGGVNYRKLFRGLARAAGPKEQTSSLAVELGNGLDAFSGPVRILLADNDRTAQVFADQWPPGDSRIVSCPNAGHAYVEPDANEWLREQLLAALRG</sequence>
<accession>A0ABY5T0G9</accession>
<dbReference type="Gene3D" id="3.40.50.1820">
    <property type="entry name" value="alpha/beta hydrolase"/>
    <property type="match status" value="1"/>
</dbReference>
<evidence type="ECO:0000313" key="3">
    <source>
        <dbReference type="Proteomes" id="UP001065265"/>
    </source>
</evidence>
<dbReference type="NCBIfam" id="TIGR03100">
    <property type="entry name" value="hydr1_PEP"/>
    <property type="match status" value="1"/>
</dbReference>
<dbReference type="SUPFAM" id="SSF53474">
    <property type="entry name" value="alpha/beta-Hydrolases"/>
    <property type="match status" value="1"/>
</dbReference>
<dbReference type="GO" id="GO:0016787">
    <property type="term" value="F:hydrolase activity"/>
    <property type="evidence" value="ECO:0007669"/>
    <property type="project" value="UniProtKB-KW"/>
</dbReference>
<proteinExistence type="predicted"/>
<dbReference type="EMBL" id="CP092471">
    <property type="protein sequence ID" value="UVI38994.1"/>
    <property type="molecule type" value="Genomic_DNA"/>
</dbReference>
<organism evidence="2 3">
    <name type="scientific">Qipengyuania spongiae</name>
    <dbReference type="NCBI Taxonomy" id="2909673"/>
    <lineage>
        <taxon>Bacteria</taxon>
        <taxon>Pseudomonadati</taxon>
        <taxon>Pseudomonadota</taxon>
        <taxon>Alphaproteobacteria</taxon>
        <taxon>Sphingomonadales</taxon>
        <taxon>Erythrobacteraceae</taxon>
        <taxon>Qipengyuania</taxon>
    </lineage>
</organism>
<dbReference type="InterPro" id="IPR000073">
    <property type="entry name" value="AB_hydrolase_1"/>
</dbReference>
<keyword evidence="3" id="KW-1185">Reference proteome</keyword>
<keyword evidence="2" id="KW-0378">Hydrolase</keyword>
<gene>
    <name evidence="2" type="ORF">L1F33_12250</name>
</gene>
<name>A0ABY5T0G9_9SPHN</name>
<dbReference type="Proteomes" id="UP001065265">
    <property type="component" value="Chromosome"/>
</dbReference>
<dbReference type="Pfam" id="PF12697">
    <property type="entry name" value="Abhydrolase_6"/>
    <property type="match status" value="1"/>
</dbReference>
<evidence type="ECO:0000259" key="1">
    <source>
        <dbReference type="Pfam" id="PF12697"/>
    </source>
</evidence>
<dbReference type="InterPro" id="IPR029058">
    <property type="entry name" value="AB_hydrolase_fold"/>
</dbReference>
<dbReference type="InterPro" id="IPR017531">
    <property type="entry name" value="Hydrolase-1_PEP"/>
</dbReference>
<reference evidence="2" key="1">
    <citation type="submission" date="2022-02" db="EMBL/GenBank/DDBJ databases">
        <title>Qipengyuania spongiae sp. nov., isolated from marine sponge.</title>
        <authorList>
            <person name="Li Z."/>
            <person name="Zhang M."/>
        </authorList>
    </citation>
    <scope>NUCLEOTIDE SEQUENCE</scope>
    <source>
        <strain evidence="2">PHS-Z21</strain>
    </source>
</reference>